<protein>
    <recommendedName>
        <fullName evidence="7">Zn(2)-C6 fungal-type domain-containing protein</fullName>
    </recommendedName>
</protein>
<dbReference type="Proteomes" id="UP000039046">
    <property type="component" value="Unassembled WGS sequence"/>
</dbReference>
<keyword evidence="5" id="KW-0804">Transcription</keyword>
<dbReference type="CDD" id="cd00067">
    <property type="entry name" value="GAL4"/>
    <property type="match status" value="1"/>
</dbReference>
<dbReference type="InterPro" id="IPR021858">
    <property type="entry name" value="Fun_TF"/>
</dbReference>
<keyword evidence="6" id="KW-0539">Nucleus</keyword>
<dbReference type="OrthoDB" id="3145928at2759"/>
<dbReference type="Pfam" id="PF00172">
    <property type="entry name" value="Zn_clus"/>
    <property type="match status" value="1"/>
</dbReference>
<dbReference type="GO" id="GO:0003677">
    <property type="term" value="F:DNA binding"/>
    <property type="evidence" value="ECO:0007669"/>
    <property type="project" value="UniProtKB-KW"/>
</dbReference>
<proteinExistence type="predicted"/>
<dbReference type="PANTHER" id="PTHR36206:SF12">
    <property type="entry name" value="ASPERCRYPTIN BIOSYNTHESIS CLUSTER-SPECIFIC TRANSCRIPTION REGULATOR ATNN-RELATED"/>
    <property type="match status" value="1"/>
</dbReference>
<dbReference type="PROSITE" id="PS00463">
    <property type="entry name" value="ZN2_CY6_FUNGAL_1"/>
    <property type="match status" value="1"/>
</dbReference>
<dbReference type="Gene3D" id="4.10.240.10">
    <property type="entry name" value="Zn(2)-C6 fungal-type DNA-binding domain"/>
    <property type="match status" value="1"/>
</dbReference>
<name>A0A0A1TMA5_9HYPO</name>
<evidence type="ECO:0000256" key="6">
    <source>
        <dbReference type="ARBA" id="ARBA00023242"/>
    </source>
</evidence>
<keyword evidence="3" id="KW-0805">Transcription regulation</keyword>
<dbReference type="AlphaFoldDB" id="A0A0A1TMA5"/>
<evidence type="ECO:0000256" key="4">
    <source>
        <dbReference type="ARBA" id="ARBA00023125"/>
    </source>
</evidence>
<dbReference type="Pfam" id="PF11951">
    <property type="entry name" value="Fungal_trans_2"/>
    <property type="match status" value="1"/>
</dbReference>
<dbReference type="GO" id="GO:0000981">
    <property type="term" value="F:DNA-binding transcription factor activity, RNA polymerase II-specific"/>
    <property type="evidence" value="ECO:0007669"/>
    <property type="project" value="InterPro"/>
</dbReference>
<accession>A0A0A1TMA5</accession>
<organism evidence="8 9">
    <name type="scientific">[Torrubiella] hemipterigena</name>
    <dbReference type="NCBI Taxonomy" id="1531966"/>
    <lineage>
        <taxon>Eukaryota</taxon>
        <taxon>Fungi</taxon>
        <taxon>Dikarya</taxon>
        <taxon>Ascomycota</taxon>
        <taxon>Pezizomycotina</taxon>
        <taxon>Sordariomycetes</taxon>
        <taxon>Hypocreomycetidae</taxon>
        <taxon>Hypocreales</taxon>
        <taxon>Clavicipitaceae</taxon>
        <taxon>Clavicipitaceae incertae sedis</taxon>
        <taxon>'Torrubiella' clade</taxon>
    </lineage>
</organism>
<reference evidence="8 9" key="1">
    <citation type="journal article" date="2015" name="Genome Announc.">
        <title>Draft Genome Sequence and Gene Annotation of the Entomopathogenic Fungus Verticillium hemipterigenum.</title>
        <authorList>
            <person name="Horn F."/>
            <person name="Habel A."/>
            <person name="Scharf D.H."/>
            <person name="Dworschak J."/>
            <person name="Brakhage A.A."/>
            <person name="Guthke R."/>
            <person name="Hertweck C."/>
            <person name="Linde J."/>
        </authorList>
    </citation>
    <scope>NUCLEOTIDE SEQUENCE [LARGE SCALE GENOMIC DNA]</scope>
</reference>
<dbReference type="InterPro" id="IPR036864">
    <property type="entry name" value="Zn2-C6_fun-type_DNA-bd_sf"/>
</dbReference>
<dbReference type="SMART" id="SM00066">
    <property type="entry name" value="GAL4"/>
    <property type="match status" value="1"/>
</dbReference>
<dbReference type="HOGENOM" id="CLU_011409_6_2_1"/>
<keyword evidence="4" id="KW-0238">DNA-binding</keyword>
<feature type="domain" description="Zn(2)-C6 fungal-type" evidence="7">
    <location>
        <begin position="39"/>
        <end position="67"/>
    </location>
</feature>
<evidence type="ECO:0000313" key="8">
    <source>
        <dbReference type="EMBL" id="CEJ92265.1"/>
    </source>
</evidence>
<sequence>MTNNSSMNNPTAKTVVDTESSITAPGGRVKRWAPKTKTGCSTCRQRRIKCDEKRPGCRKCVTGGFQCPGYIASRPSPSRQLVSLKPKPTVEEDLVSDVFRIESISGLCSGPDADALLQSLLQYPPLWHASLAIGGMHKRSQLQIKDAVSNAVKIEQLRTFAVAQYKQSMGLLLRALQKQDGEGHPMQEMVLLASILYYIINTIAGNAEDARMHARSSMKMFDQWKFWQRQNPRLPRGTVPARMIASQILCLESRMISEPDVFFVPYCGEEVSVNNEMVDGVYVEPFTTVMSAAVELRPLIASVLMPTCTQSTTSKDELYDIPNWDKSRSSMYQEAQQHWEAKLRLFLEDERCGRITLLENDIPMIYHQKGTSTTLGIILNLEDSGPGASWDAHETKCAEVIDDYCIVVNAINKLPVDVWASSPFILRSYYCLWLIARCTQNLRLRQRAMDLIRQWPTTQGNAQSRNSIPVLDAISDQDLSNSIQMGSRCSCIALEYICAQHRVVAERLEYEEGGMMKITMKTAEDEANGRPCRVRYKEGWAIAHVEQIV</sequence>
<dbReference type="PANTHER" id="PTHR36206">
    <property type="entry name" value="ASPERCRYPTIN BIOSYNTHESIS CLUSTER-SPECIFIC TRANSCRIPTION REGULATOR ATNN-RELATED"/>
    <property type="match status" value="1"/>
</dbReference>
<evidence type="ECO:0000313" key="9">
    <source>
        <dbReference type="Proteomes" id="UP000039046"/>
    </source>
</evidence>
<dbReference type="PROSITE" id="PS50048">
    <property type="entry name" value="ZN2_CY6_FUNGAL_2"/>
    <property type="match status" value="1"/>
</dbReference>
<dbReference type="InterPro" id="IPR001138">
    <property type="entry name" value="Zn2Cys6_DnaBD"/>
</dbReference>
<keyword evidence="1" id="KW-0479">Metal-binding</keyword>
<dbReference type="InterPro" id="IPR052360">
    <property type="entry name" value="Transcr_Regulatory_Proteins"/>
</dbReference>
<evidence type="ECO:0000256" key="5">
    <source>
        <dbReference type="ARBA" id="ARBA00023163"/>
    </source>
</evidence>
<dbReference type="GO" id="GO:0008270">
    <property type="term" value="F:zinc ion binding"/>
    <property type="evidence" value="ECO:0007669"/>
    <property type="project" value="InterPro"/>
</dbReference>
<gene>
    <name evidence="8" type="ORF">VHEMI07926</name>
</gene>
<evidence type="ECO:0000256" key="3">
    <source>
        <dbReference type="ARBA" id="ARBA00023015"/>
    </source>
</evidence>
<evidence type="ECO:0000256" key="1">
    <source>
        <dbReference type="ARBA" id="ARBA00022723"/>
    </source>
</evidence>
<evidence type="ECO:0000259" key="7">
    <source>
        <dbReference type="PROSITE" id="PS50048"/>
    </source>
</evidence>
<keyword evidence="9" id="KW-1185">Reference proteome</keyword>
<dbReference type="EMBL" id="CDHN01000004">
    <property type="protein sequence ID" value="CEJ92265.1"/>
    <property type="molecule type" value="Genomic_DNA"/>
</dbReference>
<keyword evidence="2" id="KW-0862">Zinc</keyword>
<evidence type="ECO:0000256" key="2">
    <source>
        <dbReference type="ARBA" id="ARBA00022833"/>
    </source>
</evidence>
<dbReference type="SUPFAM" id="SSF57701">
    <property type="entry name" value="Zn2/Cys6 DNA-binding domain"/>
    <property type="match status" value="1"/>
</dbReference>